<gene>
    <name evidence="2" type="ORF">CYCCA115_LOCUS21922</name>
</gene>
<dbReference type="Proteomes" id="UP001295423">
    <property type="component" value="Unassembled WGS sequence"/>
</dbReference>
<organism evidence="2 3">
    <name type="scientific">Cylindrotheca closterium</name>
    <dbReference type="NCBI Taxonomy" id="2856"/>
    <lineage>
        <taxon>Eukaryota</taxon>
        <taxon>Sar</taxon>
        <taxon>Stramenopiles</taxon>
        <taxon>Ochrophyta</taxon>
        <taxon>Bacillariophyta</taxon>
        <taxon>Bacillariophyceae</taxon>
        <taxon>Bacillariophycidae</taxon>
        <taxon>Bacillariales</taxon>
        <taxon>Bacillariaceae</taxon>
        <taxon>Cylindrotheca</taxon>
    </lineage>
</organism>
<evidence type="ECO:0000256" key="1">
    <source>
        <dbReference type="SAM" id="MobiDB-lite"/>
    </source>
</evidence>
<dbReference type="AlphaFoldDB" id="A0AAD2G965"/>
<protein>
    <submittedName>
        <fullName evidence="2">Uncharacterized protein</fullName>
    </submittedName>
</protein>
<comment type="caution">
    <text evidence="2">The sequence shown here is derived from an EMBL/GenBank/DDBJ whole genome shotgun (WGS) entry which is preliminary data.</text>
</comment>
<feature type="region of interest" description="Disordered" evidence="1">
    <location>
        <begin position="1"/>
        <end position="31"/>
    </location>
</feature>
<dbReference type="EMBL" id="CAKOGP040002279">
    <property type="protein sequence ID" value="CAJ1966338.1"/>
    <property type="molecule type" value="Genomic_DNA"/>
</dbReference>
<accession>A0AAD2G965</accession>
<reference evidence="2" key="1">
    <citation type="submission" date="2023-08" db="EMBL/GenBank/DDBJ databases">
        <authorList>
            <person name="Audoor S."/>
            <person name="Bilcke G."/>
        </authorList>
    </citation>
    <scope>NUCLEOTIDE SEQUENCE</scope>
</reference>
<sequence length="263" mass="30206">MAVTTRQRKTKRRWYTTGQQSFEHRQKKVKRDKNNKDVVLRAIKRQQRATENETLPSYMKVDVMQLRNLENDWKEDASKCKLTNNLDHAILALYVNSGYTRYDEHLGYSFAHSGTVVDTARIAEEVAAEALSEDELQEIIKRYVDAYSFCSELLACGACGIRQYESDNSSATIKYHQVRLSQLPHVYRYDAAQHLRLDQMKEKGLLQIPDVSGTRRIAIEPWKAVSHFVSPEDGATYHLHPELVTLVHNDKGEACAAYTNLCP</sequence>
<keyword evidence="3" id="KW-1185">Reference proteome</keyword>
<proteinExistence type="predicted"/>
<feature type="compositionally biased region" description="Basic residues" evidence="1">
    <location>
        <begin position="1"/>
        <end position="14"/>
    </location>
</feature>
<evidence type="ECO:0000313" key="3">
    <source>
        <dbReference type="Proteomes" id="UP001295423"/>
    </source>
</evidence>
<name>A0AAD2G965_9STRA</name>
<evidence type="ECO:0000313" key="2">
    <source>
        <dbReference type="EMBL" id="CAJ1966338.1"/>
    </source>
</evidence>